<dbReference type="EC" id="2.7.13.3" evidence="2"/>
<keyword evidence="4" id="KW-0808">Transferase</keyword>
<dbReference type="Gene3D" id="3.30.565.10">
    <property type="entry name" value="Histidine kinase-like ATPase, C-terminal domain"/>
    <property type="match status" value="1"/>
</dbReference>
<accession>A0ABX0GTW4</accession>
<dbReference type="InterPro" id="IPR025828">
    <property type="entry name" value="Put_sensor_dom"/>
</dbReference>
<dbReference type="CDD" id="cd16917">
    <property type="entry name" value="HATPase_UhpB-NarQ-NarX-like"/>
    <property type="match status" value="1"/>
</dbReference>
<dbReference type="Gene3D" id="1.20.5.1930">
    <property type="match status" value="1"/>
</dbReference>
<dbReference type="GO" id="GO:0016301">
    <property type="term" value="F:kinase activity"/>
    <property type="evidence" value="ECO:0007669"/>
    <property type="project" value="UniProtKB-KW"/>
</dbReference>
<dbReference type="InterPro" id="IPR036890">
    <property type="entry name" value="HATPase_C_sf"/>
</dbReference>
<dbReference type="InterPro" id="IPR011712">
    <property type="entry name" value="Sig_transdc_His_kin_sub3_dim/P"/>
</dbReference>
<feature type="region of interest" description="Disordered" evidence="9">
    <location>
        <begin position="408"/>
        <end position="439"/>
    </location>
</feature>
<comment type="catalytic activity">
    <reaction evidence="1">
        <text>ATP + protein L-histidine = ADP + protein N-phospho-L-histidine.</text>
        <dbReference type="EC" id="2.7.13.3"/>
    </reaction>
</comment>
<name>A0ABX0GTW4_9ACTN</name>
<keyword evidence="14" id="KW-1185">Reference proteome</keyword>
<evidence type="ECO:0000256" key="2">
    <source>
        <dbReference type="ARBA" id="ARBA00012438"/>
    </source>
</evidence>
<proteinExistence type="predicted"/>
<evidence type="ECO:0000313" key="14">
    <source>
        <dbReference type="Proteomes" id="UP000800981"/>
    </source>
</evidence>
<evidence type="ECO:0000313" key="13">
    <source>
        <dbReference type="EMBL" id="NHC13269.1"/>
    </source>
</evidence>
<keyword evidence="5" id="KW-0547">Nucleotide-binding</keyword>
<evidence type="ECO:0000256" key="7">
    <source>
        <dbReference type="ARBA" id="ARBA00022840"/>
    </source>
</evidence>
<reference evidence="13 14" key="1">
    <citation type="submission" date="2020-03" db="EMBL/GenBank/DDBJ databases">
        <title>Two novel Motilibacter sp.</title>
        <authorList>
            <person name="Liu S."/>
        </authorList>
    </citation>
    <scope>NUCLEOTIDE SEQUENCE [LARGE SCALE GENOMIC DNA]</scope>
    <source>
        <strain evidence="13 14">E257</strain>
    </source>
</reference>
<keyword evidence="10" id="KW-1133">Transmembrane helix</keyword>
<feature type="transmembrane region" description="Helical" evidence="10">
    <location>
        <begin position="27"/>
        <end position="47"/>
    </location>
</feature>
<gene>
    <name evidence="13" type="ORF">G9H71_05670</name>
</gene>
<feature type="domain" description="Putative sensor" evidence="12">
    <location>
        <begin position="33"/>
        <end position="209"/>
    </location>
</feature>
<dbReference type="RefSeq" id="WP_166279424.1">
    <property type="nucleotide sequence ID" value="NZ_JAANNP010000002.1"/>
</dbReference>
<dbReference type="Pfam" id="PF13796">
    <property type="entry name" value="Sensor"/>
    <property type="match status" value="1"/>
</dbReference>
<sequence length="439" mass="45289">MSFSSASSATGSAPPAALAAAYARPSLLAALAYVVLSFWIAIVLFVVTVTLLALSVGLLAAFLLGVPLAAVTLWCVRGFAVMERGRALALLGLEIPAPGPAAPPGTPFLRSLGAQLRSGTEWRQVAYCLALLPVSCISFSIVVAAWGTGLGLFTAPAWSARMDRDALPLLDEAWKVVAWTACGALLLALSSSITKVAALVESALAKTLLGRDERAALQARVGTLTETRAEVVAAADAERKRIERDLHDGAQQRLVSLAMSLGRARGKLEDDPQAASKLLDEAHLEAKQALAELRDLARGLHPSVLTDRGLDAALSSVAARSPVPVRLDVDVEPRPAPAVEAVAYFTVVEALANVAKHAHAKEAAVLVRRVGPTVFVEVRDDGRGGADPAGGSGLRGLAGRVAAADGKLTVSSPPGGPTVLRAELPADVPAADPTRGATA</sequence>
<evidence type="ECO:0000256" key="3">
    <source>
        <dbReference type="ARBA" id="ARBA00022553"/>
    </source>
</evidence>
<keyword evidence="8" id="KW-0902">Two-component regulatory system</keyword>
<keyword evidence="3" id="KW-0597">Phosphoprotein</keyword>
<feature type="transmembrane region" description="Helical" evidence="10">
    <location>
        <begin position="53"/>
        <end position="76"/>
    </location>
</feature>
<evidence type="ECO:0000256" key="4">
    <source>
        <dbReference type="ARBA" id="ARBA00022679"/>
    </source>
</evidence>
<keyword evidence="10" id="KW-0812">Transmembrane</keyword>
<evidence type="ECO:0000256" key="10">
    <source>
        <dbReference type="SAM" id="Phobius"/>
    </source>
</evidence>
<protein>
    <recommendedName>
        <fullName evidence="2">histidine kinase</fullName>
        <ecNumber evidence="2">2.7.13.3</ecNumber>
    </recommendedName>
</protein>
<dbReference type="Pfam" id="PF07730">
    <property type="entry name" value="HisKA_3"/>
    <property type="match status" value="1"/>
</dbReference>
<evidence type="ECO:0000256" key="6">
    <source>
        <dbReference type="ARBA" id="ARBA00022777"/>
    </source>
</evidence>
<dbReference type="Proteomes" id="UP000800981">
    <property type="component" value="Unassembled WGS sequence"/>
</dbReference>
<dbReference type="SUPFAM" id="SSF55874">
    <property type="entry name" value="ATPase domain of HSP90 chaperone/DNA topoisomerase II/histidine kinase"/>
    <property type="match status" value="1"/>
</dbReference>
<dbReference type="PANTHER" id="PTHR24421:SF10">
    <property type="entry name" value="NITRATE_NITRITE SENSOR PROTEIN NARQ"/>
    <property type="match status" value="1"/>
</dbReference>
<comment type="caution">
    <text evidence="13">The sequence shown here is derived from an EMBL/GenBank/DDBJ whole genome shotgun (WGS) entry which is preliminary data.</text>
</comment>
<feature type="domain" description="Signal transduction histidine kinase subgroup 3 dimerisation and phosphoacceptor" evidence="11">
    <location>
        <begin position="238"/>
        <end position="305"/>
    </location>
</feature>
<dbReference type="InterPro" id="IPR050482">
    <property type="entry name" value="Sensor_HK_TwoCompSys"/>
</dbReference>
<evidence type="ECO:0000256" key="9">
    <source>
        <dbReference type="SAM" id="MobiDB-lite"/>
    </source>
</evidence>
<evidence type="ECO:0000256" key="1">
    <source>
        <dbReference type="ARBA" id="ARBA00000085"/>
    </source>
</evidence>
<dbReference type="PANTHER" id="PTHR24421">
    <property type="entry name" value="NITRATE/NITRITE SENSOR PROTEIN NARX-RELATED"/>
    <property type="match status" value="1"/>
</dbReference>
<evidence type="ECO:0000259" key="12">
    <source>
        <dbReference type="Pfam" id="PF13796"/>
    </source>
</evidence>
<keyword evidence="6 13" id="KW-0418">Kinase</keyword>
<keyword evidence="10" id="KW-0472">Membrane</keyword>
<feature type="transmembrane region" description="Helical" evidence="10">
    <location>
        <begin position="125"/>
        <end position="153"/>
    </location>
</feature>
<organism evidence="13 14">
    <name type="scientific">Motilibacter deserti</name>
    <dbReference type="NCBI Taxonomy" id="2714956"/>
    <lineage>
        <taxon>Bacteria</taxon>
        <taxon>Bacillati</taxon>
        <taxon>Actinomycetota</taxon>
        <taxon>Actinomycetes</taxon>
        <taxon>Motilibacterales</taxon>
        <taxon>Motilibacteraceae</taxon>
        <taxon>Motilibacter</taxon>
    </lineage>
</organism>
<evidence type="ECO:0000256" key="8">
    <source>
        <dbReference type="ARBA" id="ARBA00023012"/>
    </source>
</evidence>
<keyword evidence="7" id="KW-0067">ATP-binding</keyword>
<evidence type="ECO:0000259" key="11">
    <source>
        <dbReference type="Pfam" id="PF07730"/>
    </source>
</evidence>
<dbReference type="EMBL" id="JAANNP010000002">
    <property type="protein sequence ID" value="NHC13269.1"/>
    <property type="molecule type" value="Genomic_DNA"/>
</dbReference>
<evidence type="ECO:0000256" key="5">
    <source>
        <dbReference type="ARBA" id="ARBA00022741"/>
    </source>
</evidence>